<dbReference type="SUPFAM" id="SSF49785">
    <property type="entry name" value="Galactose-binding domain-like"/>
    <property type="match status" value="1"/>
</dbReference>
<evidence type="ECO:0000256" key="2">
    <source>
        <dbReference type="ARBA" id="ARBA00023295"/>
    </source>
</evidence>
<dbReference type="AlphaFoldDB" id="A0A060BQ28"/>
<feature type="domain" description="Beta-galactosidase galactose-binding" evidence="3">
    <location>
        <begin position="2"/>
        <end position="40"/>
    </location>
</feature>
<evidence type="ECO:0000259" key="3">
    <source>
        <dbReference type="Pfam" id="PF21467"/>
    </source>
</evidence>
<proteinExistence type="predicted"/>
<sequence>VSAWGHGLVWMNGHPLGRFTRRGPTRTLYVPGAFLTDGDNELLVLECDPVPAPQWCFVEAPGPRPRRLVRTGPRLRRAGRG</sequence>
<name>A0A060BQ28_9BACT</name>
<dbReference type="InterPro" id="IPR008979">
    <property type="entry name" value="Galactose-bd-like_sf"/>
</dbReference>
<dbReference type="Gene3D" id="2.60.120.260">
    <property type="entry name" value="Galactose-binding domain-like"/>
    <property type="match status" value="1"/>
</dbReference>
<dbReference type="EMBL" id="KF119167">
    <property type="protein sequence ID" value="AIA86433.1"/>
    <property type="molecule type" value="Genomic_DNA"/>
</dbReference>
<keyword evidence="2" id="KW-0326">Glycosidase</keyword>
<evidence type="ECO:0000256" key="1">
    <source>
        <dbReference type="ARBA" id="ARBA00022801"/>
    </source>
</evidence>
<reference evidence="4" key="1">
    <citation type="journal article" date="2013" name="Environ. Microbiol.">
        <title>Seasonally variable intestinal metagenomes of the red palm weevil (Rhynchophorus ferrugineus).</title>
        <authorList>
            <person name="Jia S."/>
            <person name="Zhang X."/>
            <person name="Zhang G."/>
            <person name="Yin A."/>
            <person name="Zhang S."/>
            <person name="Li F."/>
            <person name="Wang L."/>
            <person name="Zhao D."/>
            <person name="Yun Q."/>
            <person name="Tala"/>
            <person name="Wang J."/>
            <person name="Sun G."/>
            <person name="Baabdullah M."/>
            <person name="Yu X."/>
            <person name="Hu S."/>
            <person name="Al-Mssallem I.S."/>
            <person name="Yu J."/>
        </authorList>
    </citation>
    <scope>NUCLEOTIDE SEQUENCE</scope>
</reference>
<dbReference type="InterPro" id="IPR048913">
    <property type="entry name" value="BetaGal_gal-bd"/>
</dbReference>
<evidence type="ECO:0000313" key="4">
    <source>
        <dbReference type="EMBL" id="AIA86433.1"/>
    </source>
</evidence>
<keyword evidence="1" id="KW-0378">Hydrolase</keyword>
<accession>A0A060BQ28</accession>
<protein>
    <submittedName>
        <fullName evidence="4">CAZy families CBM32|GH35 protein</fullName>
    </submittedName>
</protein>
<dbReference type="GO" id="GO:0016798">
    <property type="term" value="F:hydrolase activity, acting on glycosyl bonds"/>
    <property type="evidence" value="ECO:0007669"/>
    <property type="project" value="UniProtKB-KW"/>
</dbReference>
<feature type="non-terminal residue" evidence="4">
    <location>
        <position position="1"/>
    </location>
</feature>
<dbReference type="Pfam" id="PF21467">
    <property type="entry name" value="BetaGal_gal-bd"/>
    <property type="match status" value="1"/>
</dbReference>
<organism evidence="4">
    <name type="scientific">uncultured Paludibacter sp</name>
    <dbReference type="NCBI Taxonomy" id="497635"/>
    <lineage>
        <taxon>Bacteria</taxon>
        <taxon>Pseudomonadati</taxon>
        <taxon>Bacteroidota</taxon>
        <taxon>Bacteroidia</taxon>
        <taxon>Bacteroidales</taxon>
        <taxon>Paludibacteraceae</taxon>
        <taxon>Paludibacter</taxon>
        <taxon>environmental samples</taxon>
    </lineage>
</organism>